<accession>A0A6A5Y3J6</accession>
<organism evidence="2 3">
    <name type="scientific">Aaosphaeria arxii CBS 175.79</name>
    <dbReference type="NCBI Taxonomy" id="1450172"/>
    <lineage>
        <taxon>Eukaryota</taxon>
        <taxon>Fungi</taxon>
        <taxon>Dikarya</taxon>
        <taxon>Ascomycota</taxon>
        <taxon>Pezizomycotina</taxon>
        <taxon>Dothideomycetes</taxon>
        <taxon>Pleosporomycetidae</taxon>
        <taxon>Pleosporales</taxon>
        <taxon>Pleosporales incertae sedis</taxon>
        <taxon>Aaosphaeria</taxon>
    </lineage>
</organism>
<name>A0A6A5Y3J6_9PLEO</name>
<evidence type="ECO:0000256" key="1">
    <source>
        <dbReference type="SAM" id="MobiDB-lite"/>
    </source>
</evidence>
<evidence type="ECO:0000313" key="2">
    <source>
        <dbReference type="EMBL" id="KAF2019793.1"/>
    </source>
</evidence>
<reference evidence="2" key="1">
    <citation type="journal article" date="2020" name="Stud. Mycol.">
        <title>101 Dothideomycetes genomes: a test case for predicting lifestyles and emergence of pathogens.</title>
        <authorList>
            <person name="Haridas S."/>
            <person name="Albert R."/>
            <person name="Binder M."/>
            <person name="Bloem J."/>
            <person name="Labutti K."/>
            <person name="Salamov A."/>
            <person name="Andreopoulos B."/>
            <person name="Baker S."/>
            <person name="Barry K."/>
            <person name="Bills G."/>
            <person name="Bluhm B."/>
            <person name="Cannon C."/>
            <person name="Castanera R."/>
            <person name="Culley D."/>
            <person name="Daum C."/>
            <person name="Ezra D."/>
            <person name="Gonzalez J."/>
            <person name="Henrissat B."/>
            <person name="Kuo A."/>
            <person name="Liang C."/>
            <person name="Lipzen A."/>
            <person name="Lutzoni F."/>
            <person name="Magnuson J."/>
            <person name="Mondo S."/>
            <person name="Nolan M."/>
            <person name="Ohm R."/>
            <person name="Pangilinan J."/>
            <person name="Park H.-J."/>
            <person name="Ramirez L."/>
            <person name="Alfaro M."/>
            <person name="Sun H."/>
            <person name="Tritt A."/>
            <person name="Yoshinaga Y."/>
            <person name="Zwiers L.-H."/>
            <person name="Turgeon B."/>
            <person name="Goodwin S."/>
            <person name="Spatafora J."/>
            <person name="Crous P."/>
            <person name="Grigoriev I."/>
        </authorList>
    </citation>
    <scope>NUCLEOTIDE SEQUENCE</scope>
    <source>
        <strain evidence="2">CBS 175.79</strain>
    </source>
</reference>
<dbReference type="EMBL" id="ML978067">
    <property type="protein sequence ID" value="KAF2019793.1"/>
    <property type="molecule type" value="Genomic_DNA"/>
</dbReference>
<dbReference type="Proteomes" id="UP000799778">
    <property type="component" value="Unassembled WGS sequence"/>
</dbReference>
<dbReference type="RefSeq" id="XP_033388132.1">
    <property type="nucleotide sequence ID" value="XM_033520965.1"/>
</dbReference>
<evidence type="ECO:0000313" key="3">
    <source>
        <dbReference type="Proteomes" id="UP000799778"/>
    </source>
</evidence>
<protein>
    <submittedName>
        <fullName evidence="2">Uncharacterized protein</fullName>
    </submittedName>
</protein>
<dbReference type="AlphaFoldDB" id="A0A6A5Y3J6"/>
<gene>
    <name evidence="2" type="ORF">BU24DRAFT_127284</name>
</gene>
<sequence length="269" mass="29887">MRENNYKIDRRASYGVRLYNQMMTKASAQSDISGILPAMAIHQLLRLCLSSRFCLLILSLRGCTSSAAHRSTRCLFLSCLSSPIRTSEDRPSTPDVNQCLMPGTSSAQASKLRRPIPKPGRSSSLPPIHSDIPASCPINNDTTHNQSPETQRPSYHHHIVSMHAVDTPHIHACTYINWSRIAATLSQFLQHITADARKRFVESTVSAWPMTALEPICRNFCSSANSRFVSCRGSGCRIRCYPTSCARPISVFVLLLPFLRLLVVCEDGV</sequence>
<feature type="region of interest" description="Disordered" evidence="1">
    <location>
        <begin position="84"/>
        <end position="130"/>
    </location>
</feature>
<dbReference type="GeneID" id="54278362"/>
<proteinExistence type="predicted"/>
<keyword evidence="3" id="KW-1185">Reference proteome</keyword>